<evidence type="ECO:0000256" key="1">
    <source>
        <dbReference type="SAM" id="MobiDB-lite"/>
    </source>
</evidence>
<name>A0ABQ3F4Y0_9ACTN</name>
<feature type="region of interest" description="Disordered" evidence="1">
    <location>
        <begin position="32"/>
        <end position="61"/>
    </location>
</feature>
<reference evidence="3" key="1">
    <citation type="journal article" date="2019" name="Int. J. Syst. Evol. Microbiol.">
        <title>The Global Catalogue of Microorganisms (GCM) 10K type strain sequencing project: providing services to taxonomists for standard genome sequencing and annotation.</title>
        <authorList>
            <consortium name="The Broad Institute Genomics Platform"/>
            <consortium name="The Broad Institute Genome Sequencing Center for Infectious Disease"/>
            <person name="Wu L."/>
            <person name="Ma J."/>
        </authorList>
    </citation>
    <scope>NUCLEOTIDE SEQUENCE [LARGE SCALE GENOMIC DNA]</scope>
    <source>
        <strain evidence="3">JCM 4738</strain>
    </source>
</reference>
<evidence type="ECO:0000313" key="3">
    <source>
        <dbReference type="Proteomes" id="UP000642673"/>
    </source>
</evidence>
<comment type="caution">
    <text evidence="2">The sequence shown here is derived from an EMBL/GenBank/DDBJ whole genome shotgun (WGS) entry which is preliminary data.</text>
</comment>
<dbReference type="Proteomes" id="UP000642673">
    <property type="component" value="Unassembled WGS sequence"/>
</dbReference>
<feature type="compositionally biased region" description="Low complexity" evidence="1">
    <location>
        <begin position="40"/>
        <end position="49"/>
    </location>
</feature>
<keyword evidence="3" id="KW-1185">Reference proteome</keyword>
<dbReference type="EMBL" id="BMVP01000018">
    <property type="protein sequence ID" value="GHB80537.1"/>
    <property type="molecule type" value="Genomic_DNA"/>
</dbReference>
<evidence type="ECO:0000313" key="2">
    <source>
        <dbReference type="EMBL" id="GHB80537.1"/>
    </source>
</evidence>
<gene>
    <name evidence="2" type="ORF">GCM10010347_58880</name>
</gene>
<proteinExistence type="predicted"/>
<protein>
    <submittedName>
        <fullName evidence="2">Uncharacterized protein</fullName>
    </submittedName>
</protein>
<accession>A0ABQ3F4Y0</accession>
<sequence length="103" mass="11498">MRGAVRGTLYTCAEVRREGPITYPAMTERDFSVESRCEDSTSSSKRSGSYRTPTISHRAGPRALGDSVLFPDWHGGGHGLATPRPVAARSHLLRFLRRRLSRR</sequence>
<organism evidence="2 3">
    <name type="scientific">Streptomyces cirratus</name>
    <dbReference type="NCBI Taxonomy" id="68187"/>
    <lineage>
        <taxon>Bacteria</taxon>
        <taxon>Bacillati</taxon>
        <taxon>Actinomycetota</taxon>
        <taxon>Actinomycetes</taxon>
        <taxon>Kitasatosporales</taxon>
        <taxon>Streptomycetaceae</taxon>
        <taxon>Streptomyces</taxon>
    </lineage>
</organism>